<dbReference type="EMBL" id="AKCV02000026">
    <property type="protein sequence ID" value="TMS56582.1"/>
    <property type="molecule type" value="Genomic_DNA"/>
</dbReference>
<accession>A0ACD3SK56</accession>
<dbReference type="Proteomes" id="UP000004277">
    <property type="component" value="Unassembled WGS sequence"/>
</dbReference>
<reference evidence="1" key="1">
    <citation type="submission" date="2019-05" db="EMBL/GenBank/DDBJ databases">
        <title>Revised genome assembly of Burkholderiaceae (previously Ralstonia) sp. PBA.</title>
        <authorList>
            <person name="Gan H.M."/>
        </authorList>
    </citation>
    <scope>NUCLEOTIDE SEQUENCE</scope>
    <source>
        <strain evidence="1">PBA</strain>
    </source>
</reference>
<proteinExistence type="predicted"/>
<comment type="caution">
    <text evidence="1">The sequence shown here is derived from an EMBL/GenBank/DDBJ whole genome shotgun (WGS) entry which is preliminary data.</text>
</comment>
<evidence type="ECO:0000313" key="1">
    <source>
        <dbReference type="EMBL" id="TMS56582.1"/>
    </source>
</evidence>
<protein>
    <submittedName>
        <fullName evidence="1">Hydrogenase</fullName>
    </submittedName>
</protein>
<evidence type="ECO:0000313" key="2">
    <source>
        <dbReference type="Proteomes" id="UP000004277"/>
    </source>
</evidence>
<gene>
    <name evidence="1" type="ORF">MW7_015975</name>
</gene>
<name>A0ACD3SK56_9BURK</name>
<organism evidence="1 2">
    <name type="scientific">Imbroritus primus</name>
    <dbReference type="NCBI Taxonomy" id="3058603"/>
    <lineage>
        <taxon>Bacteria</taxon>
        <taxon>Pseudomonadati</taxon>
        <taxon>Pseudomonadota</taxon>
        <taxon>Betaproteobacteria</taxon>
        <taxon>Burkholderiales</taxon>
        <taxon>Burkholderiaceae</taxon>
        <taxon>Imbroritus</taxon>
    </lineage>
</organism>
<keyword evidence="2" id="KW-1185">Reference proteome</keyword>
<sequence length="195" mass="21135">MTGSRSPRAHDAPVPNEALLVRALQGVVRRGGDGQLPAFAATLGLPAPAVAAMRRRYWPQVMQEPAEAPADATSASITVLPKDFPALIGLLLQHRAAGVEAQAADWLAHAMAAACFGEHHLWEELGLQGREDVSCLLHAYFPDLYHKNTQNLRWKRFFFAELGAARGDAALRPPGCSACDHFALCFADDDKARDD</sequence>